<dbReference type="RefSeq" id="WP_344161009.1">
    <property type="nucleotide sequence ID" value="NZ_BAAABV010000018.1"/>
</dbReference>
<dbReference type="Pfam" id="PF21274">
    <property type="entry name" value="Rng_hyd_C"/>
    <property type="match status" value="1"/>
</dbReference>
<dbReference type="Pfam" id="PF01494">
    <property type="entry name" value="FAD_binding_3"/>
    <property type="match status" value="1"/>
</dbReference>
<evidence type="ECO:0000313" key="5">
    <source>
        <dbReference type="EMBL" id="GAA0297112.1"/>
    </source>
</evidence>
<dbReference type="InterPro" id="IPR002938">
    <property type="entry name" value="FAD-bd"/>
</dbReference>
<proteinExistence type="predicted"/>
<keyword evidence="6" id="KW-1185">Reference proteome</keyword>
<accession>A0ABP3F311</accession>
<dbReference type="PRINTS" id="PR00420">
    <property type="entry name" value="RNGMNOXGNASE"/>
</dbReference>
<dbReference type="PANTHER" id="PTHR43004">
    <property type="entry name" value="TRK SYSTEM POTASSIUM UPTAKE PROTEIN"/>
    <property type="match status" value="1"/>
</dbReference>
<organism evidence="5 6">
    <name type="scientific">Streptomyces polychromogenes</name>
    <dbReference type="NCBI Taxonomy" id="67342"/>
    <lineage>
        <taxon>Bacteria</taxon>
        <taxon>Bacillati</taxon>
        <taxon>Actinomycetota</taxon>
        <taxon>Actinomycetes</taxon>
        <taxon>Kitasatosporales</taxon>
        <taxon>Streptomycetaceae</taxon>
        <taxon>Streptomyces</taxon>
    </lineage>
</organism>
<dbReference type="PANTHER" id="PTHR43004:SF19">
    <property type="entry name" value="BINDING MONOOXYGENASE, PUTATIVE (JCVI)-RELATED"/>
    <property type="match status" value="1"/>
</dbReference>
<sequence length="542" mass="58359">MTTVTPSAPAAGEEIEHVPVLIVGGGPVGLSTALFLTRHGIKPLLVERRDATSLLPRAPGIQARTLELFRSVGLEDEIRALEAGDTRPYFEGGILRTRTLAEIDRAEVVESPALDGPDISPVTIMGCGQDRYERVLLRHAEEAGATALFRTELVDFEQDADGVTATLRSRDDGTERRVRADHLVAADGASSPVRRKLGIAQHGRGTVFHALSIYFRAPRLEEVMHDRKFILCYATGGPTVMTLSRLHGCDPWAGAALYDPERESPADFTEERCVQVVRDASGVPDLEVEIVATVPWEGAQRVAETFRVGRVFLAGDAGHVHPPAGGFGANTGIHDGHNLAWKLAAVHHGWAGDGLLDSYDAERRPLGTAMAEQAMLRNRIRHEIAEEGDRERMVDDIVVTLGYRYTSSAVAGPAHAAPLLPGLDLSGAPGTRAPHVWLRRDGERISALDLFGDAYTLLTADARWQEAADAVAAGTPVPLRPHRIGPDGPLTEDGADWAAAYGVSRTGAVLVRPDGFVAWRSAAGDEEDPRATLRETLARLVA</sequence>
<dbReference type="Gene3D" id="3.50.50.60">
    <property type="entry name" value="FAD/NAD(P)-binding domain"/>
    <property type="match status" value="1"/>
</dbReference>
<name>A0ABP3F311_9ACTN</name>
<feature type="domain" description="FAD-binding" evidence="4">
    <location>
        <begin position="18"/>
        <end position="373"/>
    </location>
</feature>
<evidence type="ECO:0000259" key="4">
    <source>
        <dbReference type="Pfam" id="PF01494"/>
    </source>
</evidence>
<dbReference type="InterPro" id="IPR036188">
    <property type="entry name" value="FAD/NAD-bd_sf"/>
</dbReference>
<dbReference type="EMBL" id="BAAABV010000018">
    <property type="protein sequence ID" value="GAA0297112.1"/>
    <property type="molecule type" value="Genomic_DNA"/>
</dbReference>
<evidence type="ECO:0000256" key="3">
    <source>
        <dbReference type="ARBA" id="ARBA00022827"/>
    </source>
</evidence>
<evidence type="ECO:0000256" key="2">
    <source>
        <dbReference type="ARBA" id="ARBA00022630"/>
    </source>
</evidence>
<reference evidence="6" key="1">
    <citation type="journal article" date="2019" name="Int. J. Syst. Evol. Microbiol.">
        <title>The Global Catalogue of Microorganisms (GCM) 10K type strain sequencing project: providing services to taxonomists for standard genome sequencing and annotation.</title>
        <authorList>
            <consortium name="The Broad Institute Genomics Platform"/>
            <consortium name="The Broad Institute Genome Sequencing Center for Infectious Disease"/>
            <person name="Wu L."/>
            <person name="Ma J."/>
        </authorList>
    </citation>
    <scope>NUCLEOTIDE SEQUENCE [LARGE SCALE GENOMIC DNA]</scope>
    <source>
        <strain evidence="6">JCM 4505</strain>
    </source>
</reference>
<dbReference type="Proteomes" id="UP001501867">
    <property type="component" value="Unassembled WGS sequence"/>
</dbReference>
<comment type="cofactor">
    <cofactor evidence="1">
        <name>FAD</name>
        <dbReference type="ChEBI" id="CHEBI:57692"/>
    </cofactor>
</comment>
<dbReference type="InterPro" id="IPR050641">
    <property type="entry name" value="RIFMO-like"/>
</dbReference>
<evidence type="ECO:0000313" key="6">
    <source>
        <dbReference type="Proteomes" id="UP001501867"/>
    </source>
</evidence>
<comment type="caution">
    <text evidence="5">The sequence shown here is derived from an EMBL/GenBank/DDBJ whole genome shotgun (WGS) entry which is preliminary data.</text>
</comment>
<keyword evidence="3" id="KW-0274">FAD</keyword>
<protein>
    <submittedName>
        <fullName evidence="5">FAD-dependent oxidoreductase</fullName>
    </submittedName>
</protein>
<evidence type="ECO:0000256" key="1">
    <source>
        <dbReference type="ARBA" id="ARBA00001974"/>
    </source>
</evidence>
<dbReference type="SUPFAM" id="SSF51905">
    <property type="entry name" value="FAD/NAD(P)-binding domain"/>
    <property type="match status" value="1"/>
</dbReference>
<dbReference type="Gene3D" id="3.30.9.10">
    <property type="entry name" value="D-Amino Acid Oxidase, subunit A, domain 2"/>
    <property type="match status" value="1"/>
</dbReference>
<keyword evidence="2" id="KW-0285">Flavoprotein</keyword>
<gene>
    <name evidence="5" type="ORF">GCM10010302_39710</name>
</gene>
<dbReference type="Gene3D" id="3.40.30.120">
    <property type="match status" value="1"/>
</dbReference>